<dbReference type="InterPro" id="IPR058531">
    <property type="entry name" value="Baseplate_J_M"/>
</dbReference>
<dbReference type="RefSeq" id="WP_204518919.1">
    <property type="nucleotide sequence ID" value="NZ_BAABIN010000012.1"/>
</dbReference>
<dbReference type="PANTHER" id="PTHR37829:SF3">
    <property type="entry name" value="PROTEIN JAYE-RELATED"/>
    <property type="match status" value="1"/>
</dbReference>
<name>A0A939BT56_9BACL</name>
<dbReference type="InterPro" id="IPR006949">
    <property type="entry name" value="Barrel_Baseplate_J-like"/>
</dbReference>
<dbReference type="Pfam" id="PF26078">
    <property type="entry name" value="Baseplate_J_M"/>
    <property type="match status" value="1"/>
</dbReference>
<organism evidence="5 6">
    <name type="scientific">Brevibacillus fulvus</name>
    <dbReference type="NCBI Taxonomy" id="1125967"/>
    <lineage>
        <taxon>Bacteria</taxon>
        <taxon>Bacillati</taxon>
        <taxon>Bacillota</taxon>
        <taxon>Bacilli</taxon>
        <taxon>Bacillales</taxon>
        <taxon>Paenibacillaceae</taxon>
        <taxon>Brevibacillus</taxon>
    </lineage>
</organism>
<evidence type="ECO:0000256" key="1">
    <source>
        <dbReference type="ARBA" id="ARBA00038087"/>
    </source>
</evidence>
<dbReference type="AlphaFoldDB" id="A0A939BT56"/>
<keyword evidence="6" id="KW-1185">Reference proteome</keyword>
<feature type="domain" description="Baseplate protein J-like barrel" evidence="2">
    <location>
        <begin position="93"/>
        <end position="179"/>
    </location>
</feature>
<proteinExistence type="inferred from homology"/>
<reference evidence="5" key="1">
    <citation type="submission" date="2021-01" db="EMBL/GenBank/DDBJ databases">
        <title>Genomic Encyclopedia of Type Strains, Phase IV (KMG-IV): sequencing the most valuable type-strain genomes for metagenomic binning, comparative biology and taxonomic classification.</title>
        <authorList>
            <person name="Goeker M."/>
        </authorList>
    </citation>
    <scope>NUCLEOTIDE SEQUENCE</scope>
    <source>
        <strain evidence="5">DSM 25523</strain>
    </source>
</reference>
<evidence type="ECO:0000259" key="4">
    <source>
        <dbReference type="Pfam" id="PF26079"/>
    </source>
</evidence>
<evidence type="ECO:0000313" key="6">
    <source>
        <dbReference type="Proteomes" id="UP000717624"/>
    </source>
</evidence>
<feature type="domain" description="Baseplate J-like central" evidence="3">
    <location>
        <begin position="202"/>
        <end position="278"/>
    </location>
</feature>
<gene>
    <name evidence="5" type="ORF">JOD01_002810</name>
</gene>
<dbReference type="PANTHER" id="PTHR37829">
    <property type="entry name" value="PHAGE-LIKE ELEMENT PBSX PROTEIN XKDT"/>
    <property type="match status" value="1"/>
</dbReference>
<dbReference type="Pfam" id="PF04865">
    <property type="entry name" value="Baseplate_J"/>
    <property type="match status" value="1"/>
</dbReference>
<protein>
    <submittedName>
        <fullName evidence="5">Phage protein gp47/JayE</fullName>
    </submittedName>
</protein>
<evidence type="ECO:0000259" key="2">
    <source>
        <dbReference type="Pfam" id="PF04865"/>
    </source>
</evidence>
<feature type="domain" description="Baseplate J-like C-terminal" evidence="4">
    <location>
        <begin position="285"/>
        <end position="373"/>
    </location>
</feature>
<comment type="caution">
    <text evidence="5">The sequence shown here is derived from an EMBL/GenBank/DDBJ whole genome shotgun (WGS) entry which is preliminary data.</text>
</comment>
<comment type="similarity">
    <text evidence="1">Belongs to the Mu gp47/PBSX XkdT family.</text>
</comment>
<dbReference type="EMBL" id="JAFBEB010000010">
    <property type="protein sequence ID" value="MBM7591183.1"/>
    <property type="molecule type" value="Genomic_DNA"/>
</dbReference>
<dbReference type="InterPro" id="IPR058530">
    <property type="entry name" value="Baseplate_J-like_C"/>
</dbReference>
<evidence type="ECO:0000313" key="5">
    <source>
        <dbReference type="EMBL" id="MBM7591183.1"/>
    </source>
</evidence>
<dbReference type="Pfam" id="PF26079">
    <property type="entry name" value="Baseplate_J_C"/>
    <property type="match status" value="1"/>
</dbReference>
<accession>A0A939BT56</accession>
<sequence length="373" mass="40377">MADAVWKPRFEEEEARIRDRVVGTIPAKWRKAPGDFTYDMATLLPPEIKALQINQDYSLKNAFALFAEGEYLDYICEEANVYRSQPDVSKGILRITAQAGVEIPMGYELTSIVLDKDKNPVRVTVDAQATFTTDSTLDVAVTSVDTGADKNVPAGSEWILNPPIPGVEKIEQLANLAGGRDLEDDESLRAKWKEKKQKPIRSGNKQNYVSWALEVTGVGKAKCVPLWNGEGTVKVIIIDTEGLPATPALVAAVQNYIDPDQTGEGNGAAPIGAIVTVESAVVKNITVTADVTPNKNNTVDQVLQQFNADLDKYLAGLTFVEGPDGYVIYSKVAGLLSNNPYLADYTGLTVNGGTANVTLEINEIPVRGTVTFT</sequence>
<dbReference type="Proteomes" id="UP000717624">
    <property type="component" value="Unassembled WGS sequence"/>
</dbReference>
<dbReference type="InterPro" id="IPR052399">
    <property type="entry name" value="Phage_Baseplate_Assmbl_Protein"/>
</dbReference>
<evidence type="ECO:0000259" key="3">
    <source>
        <dbReference type="Pfam" id="PF26078"/>
    </source>
</evidence>